<dbReference type="InterPro" id="IPR015883">
    <property type="entry name" value="Glyco_hydro_20_cat"/>
</dbReference>
<comment type="catalytic activity">
    <reaction evidence="1">
        <text>Hydrolysis of terminal non-reducing N-acetyl-D-hexosamine residues in N-acetyl-beta-D-hexosaminides.</text>
        <dbReference type="EC" id="3.2.1.52"/>
    </reaction>
</comment>
<protein>
    <recommendedName>
        <fullName evidence="3">beta-N-acetylhexosaminidase</fullName>
        <ecNumber evidence="3">3.2.1.52</ecNumber>
    </recommendedName>
    <alternativeName>
        <fullName evidence="6">Beta-N-acetylhexosaminidase</fullName>
    </alternativeName>
    <alternativeName>
        <fullName evidence="7">N-acetyl-beta-glucosaminidase</fullName>
    </alternativeName>
</protein>
<dbReference type="Proteomes" id="UP001062632">
    <property type="component" value="Unassembled WGS sequence"/>
</dbReference>
<dbReference type="Pfam" id="PF00728">
    <property type="entry name" value="Glyco_hydro_20"/>
    <property type="match status" value="1"/>
</dbReference>
<accession>A0ABQ0QMQ3</accession>
<evidence type="ECO:0000313" key="10">
    <source>
        <dbReference type="EMBL" id="GBR50680.1"/>
    </source>
</evidence>
<dbReference type="PANTHER" id="PTHR22600">
    <property type="entry name" value="BETA-HEXOSAMINIDASE"/>
    <property type="match status" value="1"/>
</dbReference>
<dbReference type="PANTHER" id="PTHR22600:SF57">
    <property type="entry name" value="BETA-N-ACETYLHEXOSAMINIDASE"/>
    <property type="match status" value="1"/>
</dbReference>
<dbReference type="InterPro" id="IPR025705">
    <property type="entry name" value="Beta_hexosaminidase_sua/sub"/>
</dbReference>
<keyword evidence="11" id="KW-1185">Reference proteome</keyword>
<dbReference type="InterPro" id="IPR017853">
    <property type="entry name" value="GH"/>
</dbReference>
<organism evidence="10 11">
    <name type="scientific">Neokomagataea thailandica NBRC 106555</name>
    <dbReference type="NCBI Taxonomy" id="1223520"/>
    <lineage>
        <taxon>Bacteria</taxon>
        <taxon>Pseudomonadati</taxon>
        <taxon>Pseudomonadota</taxon>
        <taxon>Alphaproteobacteria</taxon>
        <taxon>Acetobacterales</taxon>
        <taxon>Acetobacteraceae</taxon>
        <taxon>Neokomagataea</taxon>
    </lineage>
</organism>
<evidence type="ECO:0000256" key="7">
    <source>
        <dbReference type="ARBA" id="ARBA00033000"/>
    </source>
</evidence>
<dbReference type="EC" id="3.2.1.52" evidence="3"/>
<evidence type="ECO:0000256" key="6">
    <source>
        <dbReference type="ARBA" id="ARBA00030512"/>
    </source>
</evidence>
<dbReference type="SUPFAM" id="SSF51445">
    <property type="entry name" value="(Trans)glycosidases"/>
    <property type="match status" value="1"/>
</dbReference>
<keyword evidence="5" id="KW-0326">Glycosidase</keyword>
<dbReference type="Gene3D" id="3.20.20.80">
    <property type="entry name" value="Glycosidases"/>
    <property type="match status" value="1"/>
</dbReference>
<keyword evidence="4" id="KW-0378">Hydrolase</keyword>
<dbReference type="EMBL" id="BAQC01000004">
    <property type="protein sequence ID" value="GBR50680.1"/>
    <property type="molecule type" value="Genomic_DNA"/>
</dbReference>
<feature type="domain" description="Beta-hexosaminidase bacterial type N-terminal" evidence="9">
    <location>
        <begin position="46"/>
        <end position="168"/>
    </location>
</feature>
<dbReference type="InterPro" id="IPR015882">
    <property type="entry name" value="HEX_bac_N"/>
</dbReference>
<evidence type="ECO:0000313" key="11">
    <source>
        <dbReference type="Proteomes" id="UP001062632"/>
    </source>
</evidence>
<name>A0ABQ0QMQ3_9PROT</name>
<comment type="similarity">
    <text evidence="2">Belongs to the glycosyl hydrolase 20 family.</text>
</comment>
<evidence type="ECO:0000259" key="9">
    <source>
        <dbReference type="Pfam" id="PF02838"/>
    </source>
</evidence>
<feature type="domain" description="Glycoside hydrolase family 20 catalytic" evidence="8">
    <location>
        <begin position="172"/>
        <end position="508"/>
    </location>
</feature>
<comment type="caution">
    <text evidence="10">The sequence shown here is derived from an EMBL/GenBank/DDBJ whole genome shotgun (WGS) entry which is preliminary data.</text>
</comment>
<evidence type="ECO:0000256" key="1">
    <source>
        <dbReference type="ARBA" id="ARBA00001231"/>
    </source>
</evidence>
<sequence length="714" mass="78608">MTLEMALRFGQHPLLAKCRYLFLSSAALGMFYVGGVSGACAEDTRNLMPVPEHVTWGKKQINFSAIQIAWDKPATPLMREAGIRFERRLTRLIGRTGGPVFTLHIRAGSDPDFLTLKEREAYHLEAGAQGGILTADGPAGILHGLATLLQMVERGPRGASLQEGKIEDGPRFAWRGVLLDVSRHFVTIETLKRQLDAMELVKLNVLHWHLSDGTGFRVESRVFPEINRIGPYYTQDQVREIVAYAAARGIRVVPEIDVPGHAYAILRAYPNLSAEPLPKVEYAGEKANIPAMDPTNPATLKFVKALYSEMETLFPDVYFHAGGDEVMEKQWTENARIQAYMKAHDIPDAAALQGEFTAEVARLLHDQGRIMIGWDEVSTAPVPKDVVIEGWRGSKWTARAIRSGHDVLVSSGYYLDLMRPSAAHYTIDPYDVLAEGLTPSQIQEARPKPSALIDAFSQNPAEQPLTQEGQAHVLGVEEALWTELVSDQMIDERLWPRSAAVAERFWSSPTLIDVSDMHRRLKATQTELEETGLQSEAHVRVMRLALTGGHPDAALNSVLDALVPAQNYVLNRLHDKKGLDVEHSPAGVVDPDSWDVLQFNELAARFANGDTTAAPELKKIAGQWFEASKNVQITINTYPALKDLSSTVQDLSSLSGAVLAKLDGSARPSDTDAALQRQETWAHNTSNMLLSVRRPQAPGGVYVGGVSGFQALLH</sequence>
<gene>
    <name evidence="10" type="ORF">AA106555_0293</name>
</gene>
<evidence type="ECO:0000256" key="4">
    <source>
        <dbReference type="ARBA" id="ARBA00022801"/>
    </source>
</evidence>
<dbReference type="PRINTS" id="PR00738">
    <property type="entry name" value="GLHYDRLASE20"/>
</dbReference>
<reference evidence="10 11" key="1">
    <citation type="submission" date="2013-04" db="EMBL/GenBank/DDBJ databases">
        <title>The genome sequencing project of 58 acetic acid bacteria.</title>
        <authorList>
            <person name="Okamoto-Kainuma A."/>
            <person name="Ishikawa M."/>
            <person name="Umino S."/>
            <person name="Koizumi Y."/>
            <person name="Shiwa Y."/>
            <person name="Yoshikawa H."/>
            <person name="Matsutani M."/>
            <person name="Matsushita K."/>
        </authorList>
    </citation>
    <scope>NUCLEOTIDE SEQUENCE [LARGE SCALE GENOMIC DNA]</scope>
    <source>
        <strain evidence="10 11">NBRC 106555</strain>
    </source>
</reference>
<dbReference type="Pfam" id="PF02838">
    <property type="entry name" value="Glyco_hydro_20b"/>
    <property type="match status" value="1"/>
</dbReference>
<evidence type="ECO:0000256" key="3">
    <source>
        <dbReference type="ARBA" id="ARBA00012663"/>
    </source>
</evidence>
<proteinExistence type="inferred from homology"/>
<dbReference type="InterPro" id="IPR029018">
    <property type="entry name" value="Hex-like_dom2"/>
</dbReference>
<dbReference type="Gene3D" id="3.30.379.10">
    <property type="entry name" value="Chitobiase/beta-hexosaminidase domain 2-like"/>
    <property type="match status" value="1"/>
</dbReference>
<evidence type="ECO:0000256" key="2">
    <source>
        <dbReference type="ARBA" id="ARBA00006285"/>
    </source>
</evidence>
<dbReference type="SUPFAM" id="SSF55545">
    <property type="entry name" value="beta-N-acetylhexosaminidase-like domain"/>
    <property type="match status" value="1"/>
</dbReference>
<evidence type="ECO:0000256" key="5">
    <source>
        <dbReference type="ARBA" id="ARBA00023295"/>
    </source>
</evidence>
<evidence type="ECO:0000259" key="8">
    <source>
        <dbReference type="Pfam" id="PF00728"/>
    </source>
</evidence>